<dbReference type="SUPFAM" id="SSF101473">
    <property type="entry name" value="DhaL-like"/>
    <property type="match status" value="1"/>
</dbReference>
<dbReference type="Gene3D" id="1.25.40.340">
    <property type="match status" value="1"/>
</dbReference>
<dbReference type="GO" id="GO:0004371">
    <property type="term" value="F:glycerone kinase activity"/>
    <property type="evidence" value="ECO:0007669"/>
    <property type="project" value="InterPro"/>
</dbReference>
<evidence type="ECO:0000313" key="2">
    <source>
        <dbReference type="EMBL" id="MEO3717572.1"/>
    </source>
</evidence>
<dbReference type="SMART" id="SM01120">
    <property type="entry name" value="Dak2"/>
    <property type="match status" value="1"/>
</dbReference>
<dbReference type="InterPro" id="IPR036117">
    <property type="entry name" value="DhaL_dom_sf"/>
</dbReference>
<proteinExistence type="predicted"/>
<dbReference type="AlphaFoldDB" id="A0AAW9SK86"/>
<dbReference type="PROSITE" id="PS51480">
    <property type="entry name" value="DHAL"/>
    <property type="match status" value="1"/>
</dbReference>
<gene>
    <name evidence="2" type="ORF">QP460_008220</name>
</gene>
<feature type="domain" description="DhaL" evidence="1">
    <location>
        <begin position="8"/>
        <end position="197"/>
    </location>
</feature>
<organism evidence="2 3">
    <name type="scientific">Corynebacterium amycolatum</name>
    <dbReference type="NCBI Taxonomy" id="43765"/>
    <lineage>
        <taxon>Bacteria</taxon>
        <taxon>Bacillati</taxon>
        <taxon>Actinomycetota</taxon>
        <taxon>Actinomycetes</taxon>
        <taxon>Mycobacteriales</taxon>
        <taxon>Corynebacteriaceae</taxon>
        <taxon>Corynebacterium</taxon>
    </lineage>
</organism>
<dbReference type="Pfam" id="PF13684">
    <property type="entry name" value="FakA-like_C"/>
    <property type="match status" value="1"/>
</dbReference>
<evidence type="ECO:0000259" key="1">
    <source>
        <dbReference type="PROSITE" id="PS51480"/>
    </source>
</evidence>
<dbReference type="Pfam" id="PF21645">
    <property type="entry name" value="FakA-like_M"/>
    <property type="match status" value="1"/>
</dbReference>
<dbReference type="PANTHER" id="PTHR33434:SF4">
    <property type="entry name" value="PHOSPHATASE PROTEIN"/>
    <property type="match status" value="1"/>
</dbReference>
<dbReference type="Proteomes" id="UP001223646">
    <property type="component" value="Unassembled WGS sequence"/>
</dbReference>
<dbReference type="SMART" id="SM01121">
    <property type="entry name" value="Dak1_2"/>
    <property type="match status" value="1"/>
</dbReference>
<evidence type="ECO:0000313" key="3">
    <source>
        <dbReference type="Proteomes" id="UP001223646"/>
    </source>
</evidence>
<dbReference type="InterPro" id="IPR050270">
    <property type="entry name" value="DegV_domain_contain"/>
</dbReference>
<accession>A0AAW9SK86</accession>
<reference evidence="2" key="1">
    <citation type="submission" date="2023-05" db="EMBL/GenBank/DDBJ databases">
        <authorList>
            <person name="Du J."/>
        </authorList>
    </citation>
    <scope>NUCLEOTIDE SEQUENCE</scope>
    <source>
        <strain evidence="2">UMB1064</strain>
    </source>
</reference>
<dbReference type="PANTHER" id="PTHR33434">
    <property type="entry name" value="DEGV DOMAIN-CONTAINING PROTEIN DR_1986-RELATED"/>
    <property type="match status" value="1"/>
</dbReference>
<name>A0AAW9SK86_CORAY</name>
<dbReference type="RefSeq" id="WP_256881986.1">
    <property type="nucleotide sequence ID" value="NZ_JAFJMG010000041.1"/>
</dbReference>
<reference evidence="2" key="2">
    <citation type="submission" date="2024-05" db="EMBL/GenBank/DDBJ databases">
        <authorList>
            <person name="Wolfe A."/>
        </authorList>
    </citation>
    <scope>NUCLEOTIDE SEQUENCE</scope>
    <source>
        <strain evidence="2">UMB1064</strain>
    </source>
</reference>
<dbReference type="Pfam" id="PF02734">
    <property type="entry name" value="Dak2"/>
    <property type="match status" value="1"/>
</dbReference>
<dbReference type="InterPro" id="IPR004007">
    <property type="entry name" value="DhaL_dom"/>
</dbReference>
<dbReference type="InterPro" id="IPR048394">
    <property type="entry name" value="FakA-like_M"/>
</dbReference>
<comment type="caution">
    <text evidence="2">The sequence shown here is derived from an EMBL/GenBank/DDBJ whole genome shotgun (WGS) entry which is preliminary data.</text>
</comment>
<dbReference type="InterPro" id="IPR033470">
    <property type="entry name" value="FakA-like_C"/>
</dbReference>
<dbReference type="EMBL" id="JASOOY020000030">
    <property type="protein sequence ID" value="MEO3717572.1"/>
    <property type="molecule type" value="Genomic_DNA"/>
</dbReference>
<dbReference type="GO" id="GO:0006071">
    <property type="term" value="P:glycerol metabolic process"/>
    <property type="evidence" value="ECO:0007669"/>
    <property type="project" value="InterPro"/>
</dbReference>
<sequence>MSSQIGSAAIVGWVARGIDALQSRRDEINSLNVFPVPDSDTGSNMLATLSSAYEEAQKADASDVRAVTAALAAGAVRGARGNSGTVLSQVFRAVAEAASGSGIGVESVQHSLKLAVQHVSQAIANPVEGTILTVLRHAAIVAEEFEGDSIEELADTIADAARDALAKTPSQLPALQQAGVVDAGGAGLVILLDALADEVSGRAAAPVDLHVDAPHLATVEMEVMYLISLADTQAVETLRERLNPLGNSLIIAGDAGNAETAQYMVHIHTVEPGAVIEAALDFGRPEGIRIEVLDEPETTPESTRILIAVVPDGPLKDLITSSGAIAISPTPAPTPTSAPTDRAAIADQEFADNVVTKALTAMRGADEVILLPNGLVSDQELADIEFAAAAANPTLAVVSTDSIPAGLAALAVHSAELPLAVAAYAMGEAANGTRTAVIAADVDKPLTDALTETISDLLAGGGELVTLLLGRGAEDVDIEQVRARLDKPVEVVAYDATGIDEPVQIGIE</sequence>
<protein>
    <submittedName>
        <fullName evidence="2">DAK2 domain-containing protein</fullName>
    </submittedName>
</protein>